<evidence type="ECO:0000313" key="1">
    <source>
        <dbReference type="EMBL" id="EKC48483.1"/>
    </source>
</evidence>
<comment type="caution">
    <text evidence="1">The sequence shown here is derived from an EMBL/GenBank/DDBJ whole genome shotgun (WGS) entry which is preliminary data.</text>
</comment>
<accession>K1RSS5</accession>
<protein>
    <submittedName>
        <fullName evidence="1">TonB dependent receptor</fullName>
    </submittedName>
</protein>
<feature type="non-terminal residue" evidence="1">
    <location>
        <position position="1"/>
    </location>
</feature>
<sequence length="99" mass="11777">LNALREQETFDPAYTLSLSVGKNWYIYNNYQLGFSLSVNNLLNDQTIRTGGYEQMRLSRRTYVNKEGASVQPIQYYTPFDSKYFYLLGTTYYLNVYFRF</sequence>
<dbReference type="AlphaFoldDB" id="K1RSS5"/>
<dbReference type="EMBL" id="AJWZ01010430">
    <property type="protein sequence ID" value="EKC48483.1"/>
    <property type="molecule type" value="Genomic_DNA"/>
</dbReference>
<gene>
    <name evidence="1" type="ORF">OBE_15161</name>
</gene>
<reference evidence="1" key="1">
    <citation type="journal article" date="2013" name="Environ. Microbiol.">
        <title>Microbiota from the distal guts of lean and obese adolescents exhibit partial functional redundancy besides clear differences in community structure.</title>
        <authorList>
            <person name="Ferrer M."/>
            <person name="Ruiz A."/>
            <person name="Lanza F."/>
            <person name="Haange S.B."/>
            <person name="Oberbach A."/>
            <person name="Till H."/>
            <person name="Bargiela R."/>
            <person name="Campoy C."/>
            <person name="Segura M.T."/>
            <person name="Richter M."/>
            <person name="von Bergen M."/>
            <person name="Seifert J."/>
            <person name="Suarez A."/>
        </authorList>
    </citation>
    <scope>NUCLEOTIDE SEQUENCE</scope>
</reference>
<keyword evidence="1" id="KW-0675">Receptor</keyword>
<proteinExistence type="predicted"/>
<name>K1RSS5_9ZZZZ</name>
<organism evidence="1">
    <name type="scientific">human gut metagenome</name>
    <dbReference type="NCBI Taxonomy" id="408170"/>
    <lineage>
        <taxon>unclassified sequences</taxon>
        <taxon>metagenomes</taxon>
        <taxon>organismal metagenomes</taxon>
    </lineage>
</organism>